<reference evidence="1" key="1">
    <citation type="submission" date="2018-02" db="EMBL/GenBank/DDBJ databases">
        <title>Rhizophora mucronata_Transcriptome.</title>
        <authorList>
            <person name="Meera S.P."/>
            <person name="Sreeshan A."/>
            <person name="Augustine A."/>
        </authorList>
    </citation>
    <scope>NUCLEOTIDE SEQUENCE</scope>
    <source>
        <tissue evidence="1">Leaf</tissue>
    </source>
</reference>
<proteinExistence type="predicted"/>
<evidence type="ECO:0000313" key="1">
    <source>
        <dbReference type="EMBL" id="MBX13199.1"/>
    </source>
</evidence>
<name>A0A2P2L5F5_RHIMU</name>
<sequence length="55" mass="6071">MVIIQISKRDSISSNYVCKFLRFTIGAIGNDNPCTLFFCPISKCLASATSTNDHK</sequence>
<dbReference type="AlphaFoldDB" id="A0A2P2L5F5"/>
<accession>A0A2P2L5F5</accession>
<organism evidence="1">
    <name type="scientific">Rhizophora mucronata</name>
    <name type="common">Asiatic mangrove</name>
    <dbReference type="NCBI Taxonomy" id="61149"/>
    <lineage>
        <taxon>Eukaryota</taxon>
        <taxon>Viridiplantae</taxon>
        <taxon>Streptophyta</taxon>
        <taxon>Embryophyta</taxon>
        <taxon>Tracheophyta</taxon>
        <taxon>Spermatophyta</taxon>
        <taxon>Magnoliopsida</taxon>
        <taxon>eudicotyledons</taxon>
        <taxon>Gunneridae</taxon>
        <taxon>Pentapetalae</taxon>
        <taxon>rosids</taxon>
        <taxon>fabids</taxon>
        <taxon>Malpighiales</taxon>
        <taxon>Rhizophoraceae</taxon>
        <taxon>Rhizophora</taxon>
    </lineage>
</organism>
<dbReference type="EMBL" id="GGEC01032715">
    <property type="protein sequence ID" value="MBX13199.1"/>
    <property type="molecule type" value="Transcribed_RNA"/>
</dbReference>
<protein>
    <submittedName>
        <fullName evidence="1">3-dehydroquinate dehydratase/shikimate 5-dehydrogenase</fullName>
    </submittedName>
</protein>